<reference evidence="1 2" key="1">
    <citation type="submission" date="2014-11" db="EMBL/GenBank/DDBJ databases">
        <authorList>
            <person name="Park G.-S."/>
            <person name="Hong S.-J."/>
            <person name="Jung B.K."/>
            <person name="Khan A.R."/>
            <person name="Kwak Y."/>
            <person name="Shin J.-H."/>
        </authorList>
    </citation>
    <scope>NUCLEOTIDE SEQUENCE [LARGE SCALE GENOMIC DNA]</scope>
    <source>
        <strain evidence="1 2">DSM 27622</strain>
    </source>
</reference>
<organism evidence="1 2">
    <name type="scientific">Chryseobacterium gallinarum</name>
    <dbReference type="NCBI Taxonomy" id="1324352"/>
    <lineage>
        <taxon>Bacteria</taxon>
        <taxon>Pseudomonadati</taxon>
        <taxon>Bacteroidota</taxon>
        <taxon>Flavobacteriia</taxon>
        <taxon>Flavobacteriales</taxon>
        <taxon>Weeksellaceae</taxon>
        <taxon>Chryseobacterium group</taxon>
        <taxon>Chryseobacterium</taxon>
    </lineage>
</organism>
<name>A0A0G3MCX8_CHRGL</name>
<protein>
    <submittedName>
        <fullName evidence="1">Uncharacterized protein</fullName>
    </submittedName>
</protein>
<dbReference type="AlphaFoldDB" id="A0A0G3MCX8"/>
<accession>A0A0G3MCX8</accession>
<dbReference type="STRING" id="1324352.OK18_15190"/>
<evidence type="ECO:0000313" key="2">
    <source>
        <dbReference type="Proteomes" id="UP000035213"/>
    </source>
</evidence>
<dbReference type="KEGG" id="cgn:OK18_15190"/>
<sequence>MQILQTWVTFLRTPLFSSFLSLISDEISDLNLSFLTNRKQNITKIVHNSQVCKLRKILNDTFDYERRIQIVDGVLKKPKYIYTNAEQKPKYLGEMVLYTQEETEGSGVDFTVMIPGDLKNYQVEIKALIDFYKLASKRYKIVVNENI</sequence>
<evidence type="ECO:0000313" key="1">
    <source>
        <dbReference type="EMBL" id="AKK74972.1"/>
    </source>
</evidence>
<dbReference type="Proteomes" id="UP000035213">
    <property type="component" value="Chromosome"/>
</dbReference>
<dbReference type="PATRIC" id="fig|1324352.5.peg.3163"/>
<proteinExistence type="predicted"/>
<gene>
    <name evidence="1" type="ORF">OK18_15190</name>
</gene>
<dbReference type="EMBL" id="CP009928">
    <property type="protein sequence ID" value="AKK74972.1"/>
    <property type="molecule type" value="Genomic_DNA"/>
</dbReference>